<evidence type="ECO:0000313" key="4">
    <source>
        <dbReference type="Proteomes" id="UP001383192"/>
    </source>
</evidence>
<sequence length="532" mass="61364">MFRFHKRDTSTASNTSNPPQYATWGPNTHHGEQTSSPEDERFNFTCLEDVIPENHDHRTIVLCFDGTGDQFDDDNSNVVNFFSMLKKDDCKQQLVYYQAGIGTYTIPQIARPLMAKMKKVLDMMIGIHLDAHVMSGYEFLMQNYEAGDKICIFGFSRGAYTARALAGMIHKVGLLPRCNHNQVPFAYKMYSREDELGWKQSGAFKQAFSIDVDIEFLGVWDTVGSVGVIPKRLPFTTSNTHVRYFRHAIALDEHRARFQPNFWHRQTAAEKRLGLPPGSMPRSRPKKKESQKAKEEDDKPHTERKKSLKELERQYSGDGECVTDVEEVWFAGCHADVGGGSVVNDTRNSLARIPLRWMVRQCFLAKTGIMFHRDMLRLIGMEPDTLYPQVKRRPPAVTKAPTTIVSPTGTCKDSFRPKHRHSVFEEGFTNEEDEDLKDAHSKVYDMLKIKRGWWILEVFPHKLKFQRDEDDNWVQTLEWANLGKARRIPHQKNGIKVHRTVKLRMDAEAEALKLKKKYVPKAKFEVEPIWVD</sequence>
<dbReference type="Proteomes" id="UP001383192">
    <property type="component" value="Unassembled WGS sequence"/>
</dbReference>
<feature type="compositionally biased region" description="Basic and acidic residues" evidence="1">
    <location>
        <begin position="288"/>
        <end position="301"/>
    </location>
</feature>
<dbReference type="PANTHER" id="PTHR33840:SF2">
    <property type="entry name" value="TLE1 PHOSPHOLIPASE DOMAIN-CONTAINING PROTEIN"/>
    <property type="match status" value="1"/>
</dbReference>
<reference evidence="3 4" key="1">
    <citation type="submission" date="2024-01" db="EMBL/GenBank/DDBJ databases">
        <title>A draft genome for a cacao thread blight-causing isolate of Paramarasmius palmivorus.</title>
        <authorList>
            <person name="Baruah I.K."/>
            <person name="Bukari Y."/>
            <person name="Amoako-Attah I."/>
            <person name="Meinhardt L.W."/>
            <person name="Bailey B.A."/>
            <person name="Cohen S.P."/>
        </authorList>
    </citation>
    <scope>NUCLEOTIDE SEQUENCE [LARGE SCALE GENOMIC DNA]</scope>
    <source>
        <strain evidence="3 4">GH-12</strain>
    </source>
</reference>
<dbReference type="EMBL" id="JAYKXP010000012">
    <property type="protein sequence ID" value="KAK7051499.1"/>
    <property type="molecule type" value="Genomic_DNA"/>
</dbReference>
<comment type="caution">
    <text evidence="3">The sequence shown here is derived from an EMBL/GenBank/DDBJ whole genome shotgun (WGS) entry which is preliminary data.</text>
</comment>
<dbReference type="SUPFAM" id="SSF53474">
    <property type="entry name" value="alpha/beta-Hydrolases"/>
    <property type="match status" value="1"/>
</dbReference>
<protein>
    <recommendedName>
        <fullName evidence="2">T6SS Phospholipase effector Tle1-like catalytic domain-containing protein</fullName>
    </recommendedName>
</protein>
<dbReference type="PANTHER" id="PTHR33840">
    <property type="match status" value="1"/>
</dbReference>
<feature type="domain" description="T6SS Phospholipase effector Tle1-like catalytic" evidence="2">
    <location>
        <begin position="58"/>
        <end position="361"/>
    </location>
</feature>
<feature type="compositionally biased region" description="Polar residues" evidence="1">
    <location>
        <begin position="10"/>
        <end position="20"/>
    </location>
</feature>
<dbReference type="InterPro" id="IPR029058">
    <property type="entry name" value="AB_hydrolase_fold"/>
</dbReference>
<dbReference type="AlphaFoldDB" id="A0AAW0DI30"/>
<dbReference type="Pfam" id="PF09994">
    <property type="entry name" value="T6SS_Tle1-like_cat"/>
    <property type="match status" value="1"/>
</dbReference>
<evidence type="ECO:0000313" key="3">
    <source>
        <dbReference type="EMBL" id="KAK7051499.1"/>
    </source>
</evidence>
<accession>A0AAW0DI30</accession>
<feature type="region of interest" description="Disordered" evidence="1">
    <location>
        <begin position="1"/>
        <end position="38"/>
    </location>
</feature>
<evidence type="ECO:0000256" key="1">
    <source>
        <dbReference type="SAM" id="MobiDB-lite"/>
    </source>
</evidence>
<gene>
    <name evidence="3" type="ORF">VNI00_004473</name>
</gene>
<organism evidence="3 4">
    <name type="scientific">Paramarasmius palmivorus</name>
    <dbReference type="NCBI Taxonomy" id="297713"/>
    <lineage>
        <taxon>Eukaryota</taxon>
        <taxon>Fungi</taxon>
        <taxon>Dikarya</taxon>
        <taxon>Basidiomycota</taxon>
        <taxon>Agaricomycotina</taxon>
        <taxon>Agaricomycetes</taxon>
        <taxon>Agaricomycetidae</taxon>
        <taxon>Agaricales</taxon>
        <taxon>Marasmiineae</taxon>
        <taxon>Marasmiaceae</taxon>
        <taxon>Paramarasmius</taxon>
    </lineage>
</organism>
<keyword evidence="4" id="KW-1185">Reference proteome</keyword>
<dbReference type="InterPro" id="IPR018712">
    <property type="entry name" value="Tle1-like_cat"/>
</dbReference>
<evidence type="ECO:0000259" key="2">
    <source>
        <dbReference type="Pfam" id="PF09994"/>
    </source>
</evidence>
<feature type="region of interest" description="Disordered" evidence="1">
    <location>
        <begin position="269"/>
        <end position="311"/>
    </location>
</feature>
<name>A0AAW0DI30_9AGAR</name>
<proteinExistence type="predicted"/>